<evidence type="ECO:0000259" key="4">
    <source>
        <dbReference type="PROSITE" id="PS51186"/>
    </source>
</evidence>
<name>A0A5B8XZD0_9DELT</name>
<keyword evidence="6" id="KW-1185">Reference proteome</keyword>
<evidence type="ECO:0000313" key="6">
    <source>
        <dbReference type="Proteomes" id="UP000321595"/>
    </source>
</evidence>
<dbReference type="CDD" id="cd04301">
    <property type="entry name" value="NAT_SF"/>
    <property type="match status" value="1"/>
</dbReference>
<dbReference type="RefSeq" id="WP_146961974.1">
    <property type="nucleotide sequence ID" value="NZ_CP042467.1"/>
</dbReference>
<gene>
    <name evidence="5" type="ORF">FRD01_17630</name>
</gene>
<dbReference type="KEGG" id="bbae:FRD01_17630"/>
<dbReference type="PANTHER" id="PTHR43800:SF1">
    <property type="entry name" value="PEPTIDYL-LYSINE N-ACETYLTRANSFERASE YJAB"/>
    <property type="match status" value="1"/>
</dbReference>
<dbReference type="InterPro" id="IPR016181">
    <property type="entry name" value="Acyl_CoA_acyltransferase"/>
</dbReference>
<dbReference type="EMBL" id="CP042467">
    <property type="protein sequence ID" value="QED29026.1"/>
    <property type="molecule type" value="Genomic_DNA"/>
</dbReference>
<dbReference type="PROSITE" id="PS51186">
    <property type="entry name" value="GNAT"/>
    <property type="match status" value="1"/>
</dbReference>
<dbReference type="Pfam" id="PF00583">
    <property type="entry name" value="Acetyltransf_1"/>
    <property type="match status" value="1"/>
</dbReference>
<dbReference type="AlphaFoldDB" id="A0A5B8XZD0"/>
<dbReference type="Proteomes" id="UP000321595">
    <property type="component" value="Chromosome"/>
</dbReference>
<keyword evidence="1 5" id="KW-0808">Transferase</keyword>
<accession>A0A5B8XZD0</accession>
<sequence length="189" mass="21837">MDSEGSQDKKKKAKDKVEIREIELEDLAPVYALGEKLFTADLWSSLHRTWDEYEVLNLYMTDGDTCFVAILDDEVVGFALGAMIEKRRSSWKYGYMLWLGVSPVLKGMGIGKKLVKRLTDAFINEGARIMLVDTDGENDDAIEFFHRIGFGQDQRHVYLSMNLTKLPKYEKHRAKKDEDKPKKKDEHDK</sequence>
<protein>
    <submittedName>
        <fullName evidence="5">GNAT family N-acetyltransferase</fullName>
    </submittedName>
</protein>
<dbReference type="OrthoDB" id="5506158at2"/>
<feature type="domain" description="N-acetyltransferase" evidence="4">
    <location>
        <begin position="17"/>
        <end position="166"/>
    </location>
</feature>
<reference evidence="5 6" key="1">
    <citation type="submission" date="2019-08" db="EMBL/GenBank/DDBJ databases">
        <authorList>
            <person name="Liang Q."/>
        </authorList>
    </citation>
    <scope>NUCLEOTIDE SEQUENCE [LARGE SCALE GENOMIC DNA]</scope>
    <source>
        <strain evidence="5 6">V1718</strain>
    </source>
</reference>
<dbReference type="SUPFAM" id="SSF55729">
    <property type="entry name" value="Acyl-CoA N-acyltransferases (Nat)"/>
    <property type="match status" value="1"/>
</dbReference>
<evidence type="ECO:0000256" key="2">
    <source>
        <dbReference type="ARBA" id="ARBA00023315"/>
    </source>
</evidence>
<evidence type="ECO:0000256" key="3">
    <source>
        <dbReference type="SAM" id="MobiDB-lite"/>
    </source>
</evidence>
<proteinExistence type="predicted"/>
<feature type="compositionally biased region" description="Basic and acidic residues" evidence="3">
    <location>
        <begin position="175"/>
        <end position="189"/>
    </location>
</feature>
<evidence type="ECO:0000256" key="1">
    <source>
        <dbReference type="ARBA" id="ARBA00022679"/>
    </source>
</evidence>
<organism evidence="5 6">
    <name type="scientific">Microvenator marinus</name>
    <dbReference type="NCBI Taxonomy" id="2600177"/>
    <lineage>
        <taxon>Bacteria</taxon>
        <taxon>Deltaproteobacteria</taxon>
        <taxon>Bradymonadales</taxon>
        <taxon>Microvenatoraceae</taxon>
        <taxon>Microvenator</taxon>
    </lineage>
</organism>
<keyword evidence="2" id="KW-0012">Acyltransferase</keyword>
<feature type="region of interest" description="Disordered" evidence="3">
    <location>
        <begin position="170"/>
        <end position="189"/>
    </location>
</feature>
<dbReference type="GO" id="GO:0016747">
    <property type="term" value="F:acyltransferase activity, transferring groups other than amino-acyl groups"/>
    <property type="evidence" value="ECO:0007669"/>
    <property type="project" value="InterPro"/>
</dbReference>
<dbReference type="InterPro" id="IPR000182">
    <property type="entry name" value="GNAT_dom"/>
</dbReference>
<evidence type="ECO:0000313" key="5">
    <source>
        <dbReference type="EMBL" id="QED29026.1"/>
    </source>
</evidence>
<dbReference type="Gene3D" id="3.40.630.30">
    <property type="match status" value="1"/>
</dbReference>
<dbReference type="PANTHER" id="PTHR43800">
    <property type="entry name" value="PEPTIDYL-LYSINE N-ACETYLTRANSFERASE YJAB"/>
    <property type="match status" value="1"/>
</dbReference>